<gene>
    <name evidence="2" type="ORF">COU89_02070</name>
</gene>
<reference evidence="3" key="1">
    <citation type="submission" date="2017-09" db="EMBL/GenBank/DDBJ databases">
        <title>Depth-based differentiation of microbial function through sediment-hosted aquifers and enrichment of novel symbionts in the deep terrestrial subsurface.</title>
        <authorList>
            <person name="Probst A.J."/>
            <person name="Ladd B."/>
            <person name="Jarett J.K."/>
            <person name="Geller-Mcgrath D.E."/>
            <person name="Sieber C.M.K."/>
            <person name="Emerson J.B."/>
            <person name="Anantharaman K."/>
            <person name="Thomas B.C."/>
            <person name="Malmstrom R."/>
            <person name="Stieglmeier M."/>
            <person name="Klingl A."/>
            <person name="Woyke T."/>
            <person name="Ryan C.M."/>
            <person name="Banfield J.F."/>
        </authorList>
    </citation>
    <scope>NUCLEOTIDE SEQUENCE [LARGE SCALE GENOMIC DNA]</scope>
</reference>
<comment type="caution">
    <text evidence="2">The sequence shown here is derived from an EMBL/GenBank/DDBJ whole genome shotgun (WGS) entry which is preliminary data.</text>
</comment>
<dbReference type="SUPFAM" id="SSF109604">
    <property type="entry name" value="HD-domain/PDEase-like"/>
    <property type="match status" value="1"/>
</dbReference>
<dbReference type="Pfam" id="PF01966">
    <property type="entry name" value="HD"/>
    <property type="match status" value="1"/>
</dbReference>
<dbReference type="NCBIfam" id="TIGR00277">
    <property type="entry name" value="HDIG"/>
    <property type="match status" value="1"/>
</dbReference>
<dbReference type="InterPro" id="IPR006674">
    <property type="entry name" value="HD_domain"/>
</dbReference>
<name>A0A2M8KUT3_9BACT</name>
<dbReference type="Gene3D" id="1.10.3210.10">
    <property type="entry name" value="Hypothetical protein af1432"/>
    <property type="match status" value="1"/>
</dbReference>
<keyword evidence="2" id="KW-0378">Hydrolase</keyword>
<dbReference type="InterPro" id="IPR006675">
    <property type="entry name" value="HDIG_dom"/>
</dbReference>
<feature type="domain" description="HD" evidence="1">
    <location>
        <begin position="21"/>
        <end position="104"/>
    </location>
</feature>
<dbReference type="EMBL" id="PFEE01000047">
    <property type="protein sequence ID" value="PJE63650.1"/>
    <property type="molecule type" value="Genomic_DNA"/>
</dbReference>
<evidence type="ECO:0000259" key="1">
    <source>
        <dbReference type="Pfam" id="PF01966"/>
    </source>
</evidence>
<evidence type="ECO:0000313" key="2">
    <source>
        <dbReference type="EMBL" id="PJE63650.1"/>
    </source>
</evidence>
<protein>
    <submittedName>
        <fullName evidence="2">Phosphohydrolase</fullName>
    </submittedName>
</protein>
<dbReference type="Proteomes" id="UP000231569">
    <property type="component" value="Unassembled WGS sequence"/>
</dbReference>
<dbReference type="AlphaFoldDB" id="A0A2M8KUT3"/>
<dbReference type="PANTHER" id="PTHR38659:SF1">
    <property type="entry name" value="METAL DEPENDENT PHOSPHOHYDROLASE"/>
    <property type="match status" value="1"/>
</dbReference>
<sequence>MLSRQTYLDIVTTHIKNKNLVKHCLAVEAAMGALAQHFGEDEELWGRAGLIHDADWEETGEDIHAHTKKTIEYLQQAGETEERIVETVLTHNYRNNGYRAPESNMEWALYTCDELTGLIVATALVRPEKKLSAVTTESVLKKFPQKSFAAGVDREQIGLCEEKLGIPLPQFVAIVLQGMQAHLDS</sequence>
<evidence type="ECO:0000313" key="3">
    <source>
        <dbReference type="Proteomes" id="UP000231569"/>
    </source>
</evidence>
<accession>A0A2M8KUT3</accession>
<dbReference type="GO" id="GO:0016787">
    <property type="term" value="F:hydrolase activity"/>
    <property type="evidence" value="ECO:0007669"/>
    <property type="project" value="UniProtKB-KW"/>
</dbReference>
<dbReference type="PANTHER" id="PTHR38659">
    <property type="entry name" value="METAL-DEPENDENT PHOSPHOHYDROLASE"/>
    <property type="match status" value="1"/>
</dbReference>
<proteinExistence type="predicted"/>
<organism evidence="2 3">
    <name type="scientific">Candidatus Roizmanbacteria bacterium CG10_big_fil_rev_8_21_14_0_10_45_7</name>
    <dbReference type="NCBI Taxonomy" id="1974854"/>
    <lineage>
        <taxon>Bacteria</taxon>
        <taxon>Candidatus Roizmaniibacteriota</taxon>
    </lineage>
</organism>